<dbReference type="Pfam" id="PF13304">
    <property type="entry name" value="AAA_21"/>
    <property type="match status" value="1"/>
</dbReference>
<dbReference type="Gene3D" id="3.40.50.300">
    <property type="entry name" value="P-loop containing nucleotide triphosphate hydrolases"/>
    <property type="match status" value="2"/>
</dbReference>
<organism evidence="2">
    <name type="scientific">Caldimicrobium thiodismutans</name>
    <dbReference type="NCBI Taxonomy" id="1653476"/>
    <lineage>
        <taxon>Bacteria</taxon>
        <taxon>Pseudomonadati</taxon>
        <taxon>Thermodesulfobacteriota</taxon>
        <taxon>Thermodesulfobacteria</taxon>
        <taxon>Thermodesulfobacteriales</taxon>
        <taxon>Thermodesulfobacteriaceae</taxon>
        <taxon>Caldimicrobium</taxon>
    </lineage>
</organism>
<dbReference type="GO" id="GO:0005524">
    <property type="term" value="F:ATP binding"/>
    <property type="evidence" value="ECO:0007669"/>
    <property type="project" value="InterPro"/>
</dbReference>
<evidence type="ECO:0000313" key="2">
    <source>
        <dbReference type="EMBL" id="HGV54768.1"/>
    </source>
</evidence>
<dbReference type="InterPro" id="IPR027417">
    <property type="entry name" value="P-loop_NTPase"/>
</dbReference>
<accession>A0A832GK84</accession>
<dbReference type="GO" id="GO:0016887">
    <property type="term" value="F:ATP hydrolysis activity"/>
    <property type="evidence" value="ECO:0007669"/>
    <property type="project" value="InterPro"/>
</dbReference>
<dbReference type="PANTHER" id="PTHR43581:SF4">
    <property type="entry name" value="ATP_GTP PHOSPHATASE"/>
    <property type="match status" value="1"/>
</dbReference>
<gene>
    <name evidence="2" type="ORF">ENT73_01590</name>
</gene>
<dbReference type="InterPro" id="IPR051396">
    <property type="entry name" value="Bact_Antivir_Def_Nuclease"/>
</dbReference>
<proteinExistence type="predicted"/>
<name>A0A832GK84_9BACT</name>
<dbReference type="InterPro" id="IPR003959">
    <property type="entry name" value="ATPase_AAA_core"/>
</dbReference>
<dbReference type="PANTHER" id="PTHR43581">
    <property type="entry name" value="ATP/GTP PHOSPHATASE"/>
    <property type="match status" value="1"/>
</dbReference>
<dbReference type="SUPFAM" id="SSF52540">
    <property type="entry name" value="P-loop containing nucleoside triphosphate hydrolases"/>
    <property type="match status" value="1"/>
</dbReference>
<evidence type="ECO:0000259" key="1">
    <source>
        <dbReference type="Pfam" id="PF13304"/>
    </source>
</evidence>
<reference evidence="2" key="1">
    <citation type="journal article" date="2020" name="mSystems">
        <title>Genome- and Community-Level Interaction Insights into Carbon Utilization and Element Cycling Functions of Hydrothermarchaeota in Hydrothermal Sediment.</title>
        <authorList>
            <person name="Zhou Z."/>
            <person name="Liu Y."/>
            <person name="Xu W."/>
            <person name="Pan J."/>
            <person name="Luo Z.H."/>
            <person name="Li M."/>
        </authorList>
    </citation>
    <scope>NUCLEOTIDE SEQUENCE [LARGE SCALE GENOMIC DNA]</scope>
    <source>
        <strain evidence="2">SpSt-605</strain>
    </source>
</reference>
<protein>
    <recommendedName>
        <fullName evidence="1">ATPase AAA-type core domain-containing protein</fullName>
    </recommendedName>
</protein>
<dbReference type="AlphaFoldDB" id="A0A832GK84"/>
<comment type="caution">
    <text evidence="2">The sequence shown here is derived from an EMBL/GenBank/DDBJ whole genome shotgun (WGS) entry which is preliminary data.</text>
</comment>
<dbReference type="EMBL" id="DSZU01000026">
    <property type="protein sequence ID" value="HGV54768.1"/>
    <property type="molecule type" value="Genomic_DNA"/>
</dbReference>
<feature type="domain" description="ATPase AAA-type core" evidence="1">
    <location>
        <begin position="198"/>
        <end position="279"/>
    </location>
</feature>
<sequence length="338" mass="40084">MSNMRLELKNFFFIREATLESKNNLIVLLAPNRCGKTHILKLLYSIYWSFWKCMKDREDFKRVFPVKAKKVFLIKDLKEFVTWGKEAFFIGFENHIGKCTVQGSLTKGIQIKSDLNSQFYIEKSPVYIYVPGLGDFYRGIFSIKKYYPNWNIVSEAITDFIEDLVIVSDLSEQEVNKEYREILKKIEESFQVKFYVQNKKINISEQNKTYSLEKTASGLKTIAWLYLLLKYQLVGEFLLIDEPENSLHPEYITKLTEILFYLSKLTKIVIATHSDYFLESLNFLIKKYELKVDVWYAEYEKEGVVYRFYEATQERLIDSSSLTKTFLKLVREIYGRKN</sequence>